<dbReference type="InterPro" id="IPR011991">
    <property type="entry name" value="ArsR-like_HTH"/>
</dbReference>
<dbReference type="GO" id="GO:0006355">
    <property type="term" value="P:regulation of DNA-templated transcription"/>
    <property type="evidence" value="ECO:0007669"/>
    <property type="project" value="UniProtKB-ARBA"/>
</dbReference>
<dbReference type="InterPro" id="IPR043519">
    <property type="entry name" value="NT_sf"/>
</dbReference>
<dbReference type="InterPro" id="IPR036390">
    <property type="entry name" value="WH_DNA-bd_sf"/>
</dbReference>
<evidence type="ECO:0000313" key="3">
    <source>
        <dbReference type="Proteomes" id="UP000318199"/>
    </source>
</evidence>
<proteinExistence type="predicted"/>
<dbReference type="Pfam" id="PF18765">
    <property type="entry name" value="Polbeta"/>
    <property type="match status" value="1"/>
</dbReference>
<comment type="caution">
    <text evidence="2">The sequence shown here is derived from an EMBL/GenBank/DDBJ whole genome shotgun (WGS) entry which is preliminary data.</text>
</comment>
<dbReference type="CDD" id="cd05403">
    <property type="entry name" value="NT_KNTase_like"/>
    <property type="match status" value="1"/>
</dbReference>
<dbReference type="Gene3D" id="1.10.10.10">
    <property type="entry name" value="Winged helix-like DNA-binding domain superfamily/Winged helix DNA-binding domain"/>
    <property type="match status" value="1"/>
</dbReference>
<accession>A0A562ZMB9</accession>
<dbReference type="OrthoDB" id="8223306at2"/>
<gene>
    <name evidence="2" type="ORF">FN976_19620</name>
</gene>
<dbReference type="AlphaFoldDB" id="A0A562ZMB9"/>
<dbReference type="InterPro" id="IPR041633">
    <property type="entry name" value="Polbeta"/>
</dbReference>
<organism evidence="2 3">
    <name type="scientific">Caenimonas sedimenti</name>
    <dbReference type="NCBI Taxonomy" id="2596921"/>
    <lineage>
        <taxon>Bacteria</taxon>
        <taxon>Pseudomonadati</taxon>
        <taxon>Pseudomonadota</taxon>
        <taxon>Betaproteobacteria</taxon>
        <taxon>Burkholderiales</taxon>
        <taxon>Comamonadaceae</taxon>
        <taxon>Caenimonas</taxon>
    </lineage>
</organism>
<reference evidence="2 3" key="1">
    <citation type="submission" date="2019-07" db="EMBL/GenBank/DDBJ databases">
        <title>Caenimonas sedimenti sp. nov., isolated from activated sludge.</title>
        <authorList>
            <person name="Xu J."/>
        </authorList>
    </citation>
    <scope>NUCLEOTIDE SEQUENCE [LARGE SCALE GENOMIC DNA]</scope>
    <source>
        <strain evidence="2 3">HX-9-20</strain>
    </source>
</reference>
<protein>
    <submittedName>
        <fullName evidence="2">Transcriptional regulator</fullName>
    </submittedName>
</protein>
<name>A0A562ZMB9_9BURK</name>
<evidence type="ECO:0000313" key="2">
    <source>
        <dbReference type="EMBL" id="TWO69496.1"/>
    </source>
</evidence>
<evidence type="ECO:0000259" key="1">
    <source>
        <dbReference type="Pfam" id="PF18765"/>
    </source>
</evidence>
<dbReference type="SUPFAM" id="SSF81301">
    <property type="entry name" value="Nucleotidyltransferase"/>
    <property type="match status" value="1"/>
</dbReference>
<dbReference type="SUPFAM" id="SSF46785">
    <property type="entry name" value="Winged helix' DNA-binding domain"/>
    <property type="match status" value="1"/>
</dbReference>
<dbReference type="Gene3D" id="3.30.460.10">
    <property type="entry name" value="Beta Polymerase, domain 2"/>
    <property type="match status" value="1"/>
</dbReference>
<dbReference type="InterPro" id="IPR036388">
    <property type="entry name" value="WH-like_DNA-bd_sf"/>
</dbReference>
<sequence>MLVGHQEATHEVPNSGIISPVMGTPPEAISLADALFPRVRQRVLALFFGQPDRSFFASEVMALAQSGRGAVQRELADLTAAGLLTVRAQGNQRHYQANASAPVFNELRGLVLKTFGLADVIRQALTPVLEQIACAFIFGSIARQEDTAASDIDVMVVSDALGYADLFGALEPAAISLGRPVNPTVYTRAEFMKRVRKDNAFLTRVLQQPKLWIVGSEETLRTLAT</sequence>
<keyword evidence="3" id="KW-1185">Reference proteome</keyword>
<dbReference type="CDD" id="cd00090">
    <property type="entry name" value="HTH_ARSR"/>
    <property type="match status" value="1"/>
</dbReference>
<dbReference type="Proteomes" id="UP000318199">
    <property type="component" value="Unassembled WGS sequence"/>
</dbReference>
<dbReference type="EMBL" id="VOBQ01000015">
    <property type="protein sequence ID" value="TWO69496.1"/>
    <property type="molecule type" value="Genomic_DNA"/>
</dbReference>
<feature type="domain" description="Polymerase beta nucleotidyltransferase" evidence="1">
    <location>
        <begin position="130"/>
        <end position="160"/>
    </location>
</feature>